<dbReference type="AlphaFoldDB" id="A0A9D1IQD3"/>
<reference evidence="1" key="2">
    <citation type="journal article" date="2021" name="PeerJ">
        <title>Extensive microbial diversity within the chicken gut microbiome revealed by metagenomics and culture.</title>
        <authorList>
            <person name="Gilroy R."/>
            <person name="Ravi A."/>
            <person name="Getino M."/>
            <person name="Pursley I."/>
            <person name="Horton D.L."/>
            <person name="Alikhan N.F."/>
            <person name="Baker D."/>
            <person name="Gharbi K."/>
            <person name="Hall N."/>
            <person name="Watson M."/>
            <person name="Adriaenssens E.M."/>
            <person name="Foster-Nyarko E."/>
            <person name="Jarju S."/>
            <person name="Secka A."/>
            <person name="Antonio M."/>
            <person name="Oren A."/>
            <person name="Chaudhuri R.R."/>
            <person name="La Ragione R."/>
            <person name="Hildebrand F."/>
            <person name="Pallen M.J."/>
        </authorList>
    </citation>
    <scope>NUCLEOTIDE SEQUENCE</scope>
    <source>
        <strain evidence="1">4509</strain>
    </source>
</reference>
<evidence type="ECO:0000313" key="2">
    <source>
        <dbReference type="Proteomes" id="UP000824082"/>
    </source>
</evidence>
<reference evidence="1" key="1">
    <citation type="submission" date="2020-10" db="EMBL/GenBank/DDBJ databases">
        <authorList>
            <person name="Gilroy R."/>
        </authorList>
    </citation>
    <scope>NUCLEOTIDE SEQUENCE</scope>
    <source>
        <strain evidence="1">4509</strain>
    </source>
</reference>
<accession>A0A9D1IQD3</accession>
<dbReference type="Proteomes" id="UP000824082">
    <property type="component" value="Unassembled WGS sequence"/>
</dbReference>
<comment type="caution">
    <text evidence="1">The sequence shown here is derived from an EMBL/GenBank/DDBJ whole genome shotgun (WGS) entry which is preliminary data.</text>
</comment>
<name>A0A9D1IQD3_9FIRM</name>
<feature type="non-terminal residue" evidence="1">
    <location>
        <position position="78"/>
    </location>
</feature>
<proteinExistence type="predicted"/>
<sequence>MIAMTFLIQPFAAQASPQFCLAKTGLDVGDWFETRFAFGKAGTVMIAFGNHYTIKHPFGFRWFSPSGTKRHDCHDVSH</sequence>
<organism evidence="1 2">
    <name type="scientific">Candidatus Egerieicola faecale</name>
    <dbReference type="NCBI Taxonomy" id="2840774"/>
    <lineage>
        <taxon>Bacteria</taxon>
        <taxon>Bacillati</taxon>
        <taxon>Bacillota</taxon>
        <taxon>Clostridia</taxon>
        <taxon>Eubacteriales</taxon>
        <taxon>Oscillospiraceae</taxon>
        <taxon>Oscillospiraceae incertae sedis</taxon>
        <taxon>Candidatus Egerieicola</taxon>
    </lineage>
</organism>
<gene>
    <name evidence="1" type="ORF">IAD19_03530</name>
</gene>
<dbReference type="EMBL" id="DVMX01000066">
    <property type="protein sequence ID" value="HIU41603.1"/>
    <property type="molecule type" value="Genomic_DNA"/>
</dbReference>
<protein>
    <submittedName>
        <fullName evidence="1">Uncharacterized protein</fullName>
    </submittedName>
</protein>
<evidence type="ECO:0000313" key="1">
    <source>
        <dbReference type="EMBL" id="HIU41603.1"/>
    </source>
</evidence>